<dbReference type="GO" id="GO:0008253">
    <property type="term" value="F:5'-nucleotidase activity"/>
    <property type="evidence" value="ECO:0007669"/>
    <property type="project" value="TreeGrafter"/>
</dbReference>
<evidence type="ECO:0000256" key="4">
    <source>
        <dbReference type="ARBA" id="ARBA00022729"/>
    </source>
</evidence>
<dbReference type="Pfam" id="PF18942">
    <property type="entry name" value="DUF5689"/>
    <property type="match status" value="1"/>
</dbReference>
<comment type="subcellular location">
    <subcellularLocation>
        <location evidence="1">Secreted</location>
        <location evidence="1">Cell wall</location>
        <topology evidence="1">Peptidoglycan-anchor</topology>
    </subcellularLocation>
</comment>
<keyword evidence="3" id="KW-0964">Secreted</keyword>
<dbReference type="GO" id="GO:0008768">
    <property type="term" value="F:UDP-sugar diphosphatase activity"/>
    <property type="evidence" value="ECO:0007669"/>
    <property type="project" value="TreeGrafter"/>
</dbReference>
<dbReference type="PANTHER" id="PTHR11575:SF24">
    <property type="entry name" value="5'-NUCLEOTIDASE"/>
    <property type="match status" value="1"/>
</dbReference>
<dbReference type="InterPro" id="IPR045939">
    <property type="entry name" value="YhcR_N"/>
</dbReference>
<evidence type="ECO:0000313" key="9">
    <source>
        <dbReference type="Proteomes" id="UP000195437"/>
    </source>
</evidence>
<evidence type="ECO:0000256" key="1">
    <source>
        <dbReference type="ARBA" id="ARBA00004168"/>
    </source>
</evidence>
<dbReference type="SUPFAM" id="SSF56300">
    <property type="entry name" value="Metallo-dependent phosphatases"/>
    <property type="match status" value="1"/>
</dbReference>
<dbReference type="Gene3D" id="2.40.50.90">
    <property type="match status" value="1"/>
</dbReference>
<dbReference type="AlphaFoldDB" id="A0A1Y0ILG3"/>
<feature type="chain" id="PRO_5039103132" description="TNase-like domain-containing protein" evidence="6">
    <location>
        <begin position="30"/>
        <end position="1277"/>
    </location>
</feature>
<dbReference type="InterPro" id="IPR016071">
    <property type="entry name" value="Staphylococal_nuclease_OB-fold"/>
</dbReference>
<feature type="signal peptide" evidence="6">
    <location>
        <begin position="1"/>
        <end position="29"/>
    </location>
</feature>
<organism evidence="8 9">
    <name type="scientific">Tumebacillus avium</name>
    <dbReference type="NCBI Taxonomy" id="1903704"/>
    <lineage>
        <taxon>Bacteria</taxon>
        <taxon>Bacillati</taxon>
        <taxon>Bacillota</taxon>
        <taxon>Bacilli</taxon>
        <taxon>Bacillales</taxon>
        <taxon>Alicyclobacillaceae</taxon>
        <taxon>Tumebacillus</taxon>
    </lineage>
</organism>
<dbReference type="InterPro" id="IPR006179">
    <property type="entry name" value="5_nucleotidase/apyrase"/>
</dbReference>
<dbReference type="FunFam" id="3.60.21.10:FF:000052">
    <property type="entry name" value="Endonuclease YhcR"/>
    <property type="match status" value="1"/>
</dbReference>
<keyword evidence="9" id="KW-1185">Reference proteome</keyword>
<proteinExistence type="predicted"/>
<name>A0A1Y0ILG3_9BACL</name>
<dbReference type="Pfam" id="PF02872">
    <property type="entry name" value="5_nucleotid_C"/>
    <property type="match status" value="1"/>
</dbReference>
<dbReference type="SMART" id="SM00318">
    <property type="entry name" value="SNc"/>
    <property type="match status" value="1"/>
</dbReference>
<dbReference type="InterPro" id="IPR004843">
    <property type="entry name" value="Calcineurin-like_PHP"/>
</dbReference>
<dbReference type="RefSeq" id="WP_087455581.1">
    <property type="nucleotide sequence ID" value="NZ_CP021434.1"/>
</dbReference>
<dbReference type="SUPFAM" id="SSF55816">
    <property type="entry name" value="5'-nucleotidase (syn. UDP-sugar hydrolase), C-terminal domain"/>
    <property type="match status" value="1"/>
</dbReference>
<dbReference type="Pfam" id="PF19886">
    <property type="entry name" value="DUF6359"/>
    <property type="match status" value="1"/>
</dbReference>
<dbReference type="Pfam" id="PF00149">
    <property type="entry name" value="Metallophos"/>
    <property type="match status" value="1"/>
</dbReference>
<evidence type="ECO:0000259" key="7">
    <source>
        <dbReference type="PROSITE" id="PS50830"/>
    </source>
</evidence>
<dbReference type="PROSITE" id="PS50830">
    <property type="entry name" value="TNASE_3"/>
    <property type="match status" value="1"/>
</dbReference>
<reference evidence="9" key="1">
    <citation type="submission" date="2017-05" db="EMBL/GenBank/DDBJ databases">
        <authorList>
            <person name="Sung H."/>
        </authorList>
    </citation>
    <scope>NUCLEOTIDE SEQUENCE [LARGE SCALE GENOMIC DNA]</scope>
    <source>
        <strain evidence="9">AR23208</strain>
    </source>
</reference>
<dbReference type="InterPro" id="IPR029052">
    <property type="entry name" value="Metallo-depent_PP-like"/>
</dbReference>
<evidence type="ECO:0000256" key="6">
    <source>
        <dbReference type="SAM" id="SignalP"/>
    </source>
</evidence>
<dbReference type="Proteomes" id="UP000195437">
    <property type="component" value="Chromosome"/>
</dbReference>
<keyword evidence="4 6" id="KW-0732">Signal</keyword>
<dbReference type="PRINTS" id="PR01607">
    <property type="entry name" value="APYRASEFAMLY"/>
</dbReference>
<dbReference type="InterPro" id="IPR008334">
    <property type="entry name" value="5'-Nucleotdase_C"/>
</dbReference>
<dbReference type="InterPro" id="IPR036907">
    <property type="entry name" value="5'-Nucleotdase_C_sf"/>
</dbReference>
<dbReference type="InterPro" id="IPR035437">
    <property type="entry name" value="SNase_OB-fold_sf"/>
</dbReference>
<feature type="domain" description="TNase-like" evidence="7">
    <location>
        <begin position="366"/>
        <end position="499"/>
    </location>
</feature>
<keyword evidence="5" id="KW-0572">Peptidoglycan-anchor</keyword>
<dbReference type="Gene3D" id="3.90.780.10">
    <property type="entry name" value="5'-Nucleotidase, C-terminal domain"/>
    <property type="match status" value="1"/>
</dbReference>
<dbReference type="Gene3D" id="3.60.21.10">
    <property type="match status" value="1"/>
</dbReference>
<dbReference type="KEGG" id="tum:CBW65_03325"/>
<accession>A0A1Y0ILG3</accession>
<keyword evidence="2" id="KW-0134">Cell wall</keyword>
<sequence length="1277" mass="136113">MRKHVWNKVLSVLLAFALVLTNFLSFGNAQLTVQAEETVITVAQAIANNTGVATVEGFIVGTTSVGPNYQLSGPFTVPSNLAIADSPNETAKANIMPVQLVSGTAVRNALNLVDHPENLGAKVRITGTLSAYFTTPGLKTPTAYTIVDGGVVIDPPPGPQEMSIADARAKTGQTVIVEGVVTADNAALGGYKISTYIQDGTAGINLYASSATGFPELKEGDKVRVTGKITEYKGLLEIEPSQAADVQVVSSGNTLPAVTTLSSLEALTTAAGEVYEGTLVKVTAYAASVPSSASGGGYNVAIYDGAFNSTTLRVMETTGAISQIQAGKWYEFTAIVGQYDSYQLMPRKASDIKLAAEQPGAPRPADRYASSIKSTVDGDTAHLNTPVLGATTVRMLSIDTPETNYEGMSQGFHGEQAKLKLKELLPVGTPVEIEPADQPFDSYGRLLAHIHVGEMDINKEMVRLGMAVPYFIWPNVEHFEEYAAATREAMQNERGIWDPQNPLEQLPYEFRFTDRGGPDKYVGDFYTKKFVSPDKWEEVPVENRVFFYSTEEALSAGYTYAETMQPNVQVQLLSINDLHGKIDQSYEADFNGDRVNDGWFGRMDYVATYLKNREATNPNTLLIHAGDAVGGSSPVSALFQDEPTIEILENLGFDAGTIGNHELDEGTAEMLRLQNGGDHPNGTENYDGINFPHVAANVVYKATGEHVLDPYVIKEVGGEKIGFIGVVTKSAAGMVMPAGIQDIEFTDETAAVNAAVAELKAQGIKAIVVMAHMDAVQSGTKVTGPAADLANKVDDEVDVIFAAHNHLIVNGVVDNKLIVQAWEYGKAIADVDLEISPATHDIVAKRGEIVPVAQAGVTPDPAVTEILNKYQNRIAPIINQVVGEAEQQMLGGYGVKGLIGDNALGNLIADSMSFAMDSDFALMNGGGIRDNLQAGPITWGELYNILPFNNVLMKLEVTGADMFKILDAQLSKQYGPDFSVGGFSYTYDSETVKTVDIFLPDGSKIDPAKTYTLAVNNFMATSTSAKYKPMGQLGKNPVTGPEDLEALVAFVKNSTAPFAYEADARISDVREIAANTIGELSIADARLAGTGKVVTVQGTVTSKTGIFGEKRFYVQDATGGLFVLQNRTDLEVGDVVRVTGITAENGGEFRLIGVTAIETVGTAVVPEHVNVTPGTVNEALEGEIVKLKKVIVSDLTQTNTFGSASFTATLDGQSITVLIDSRIGANVASLHFENSAALDVIGIASEVNGSYVVKLRSLNDVKVFNPNAGFGSAKKGK</sequence>
<evidence type="ECO:0000256" key="5">
    <source>
        <dbReference type="ARBA" id="ARBA00023088"/>
    </source>
</evidence>
<dbReference type="SUPFAM" id="SSF50199">
    <property type="entry name" value="Staphylococcal nuclease"/>
    <property type="match status" value="1"/>
</dbReference>
<dbReference type="GO" id="GO:0030288">
    <property type="term" value="C:outer membrane-bounded periplasmic space"/>
    <property type="evidence" value="ECO:0007669"/>
    <property type="project" value="TreeGrafter"/>
</dbReference>
<dbReference type="OrthoDB" id="4376109at2"/>
<dbReference type="EMBL" id="CP021434">
    <property type="protein sequence ID" value="ARU60194.1"/>
    <property type="molecule type" value="Genomic_DNA"/>
</dbReference>
<gene>
    <name evidence="8" type="ORF">CBW65_03325</name>
</gene>
<dbReference type="PANTHER" id="PTHR11575">
    <property type="entry name" value="5'-NUCLEOTIDASE-RELATED"/>
    <property type="match status" value="1"/>
</dbReference>
<evidence type="ECO:0000313" key="8">
    <source>
        <dbReference type="EMBL" id="ARU60194.1"/>
    </source>
</evidence>
<evidence type="ECO:0000256" key="3">
    <source>
        <dbReference type="ARBA" id="ARBA00022525"/>
    </source>
</evidence>
<dbReference type="GO" id="GO:0009166">
    <property type="term" value="P:nucleotide catabolic process"/>
    <property type="evidence" value="ECO:0007669"/>
    <property type="project" value="InterPro"/>
</dbReference>
<dbReference type="InterPro" id="IPR043744">
    <property type="entry name" value="DUF5689"/>
</dbReference>
<dbReference type="Pfam" id="PF00565">
    <property type="entry name" value="SNase"/>
    <property type="match status" value="1"/>
</dbReference>
<protein>
    <recommendedName>
        <fullName evidence="7">TNase-like domain-containing protein</fullName>
    </recommendedName>
</protein>
<evidence type="ECO:0000256" key="2">
    <source>
        <dbReference type="ARBA" id="ARBA00022512"/>
    </source>
</evidence>
<dbReference type="CDD" id="cd04486">
    <property type="entry name" value="YhcR_OBF_like"/>
    <property type="match status" value="2"/>
</dbReference>